<organism evidence="8 9">
    <name type="scientific">Maudiozyma saulgeensis</name>
    <dbReference type="NCBI Taxonomy" id="1789683"/>
    <lineage>
        <taxon>Eukaryota</taxon>
        <taxon>Fungi</taxon>
        <taxon>Dikarya</taxon>
        <taxon>Ascomycota</taxon>
        <taxon>Saccharomycotina</taxon>
        <taxon>Saccharomycetes</taxon>
        <taxon>Saccharomycetales</taxon>
        <taxon>Saccharomycetaceae</taxon>
        <taxon>Maudiozyma</taxon>
    </lineage>
</organism>
<dbReference type="STRING" id="1789683.A0A1X7QYR1"/>
<reference evidence="8 9" key="1">
    <citation type="submission" date="2017-04" db="EMBL/GenBank/DDBJ databases">
        <authorList>
            <person name="Afonso C.L."/>
            <person name="Miller P.J."/>
            <person name="Scott M.A."/>
            <person name="Spackman E."/>
            <person name="Goraichik I."/>
            <person name="Dimitrov K.M."/>
            <person name="Suarez D.L."/>
            <person name="Swayne D.E."/>
        </authorList>
    </citation>
    <scope>NUCLEOTIDE SEQUENCE [LARGE SCALE GENOMIC DNA]</scope>
</reference>
<keyword evidence="2" id="KW-0646">Protease inhibitor</keyword>
<evidence type="ECO:0000256" key="2">
    <source>
        <dbReference type="ARBA" id="ARBA00022690"/>
    </source>
</evidence>
<keyword evidence="3" id="KW-0789">Thiol protease inhibitor</keyword>
<proteinExistence type="inferred from homology"/>
<dbReference type="OrthoDB" id="3640at2759"/>
<evidence type="ECO:0000256" key="1">
    <source>
        <dbReference type="ARBA" id="ARBA00004177"/>
    </source>
</evidence>
<dbReference type="PANTHER" id="PTHR12947:SF13">
    <property type="entry name" value="FI19924P1"/>
    <property type="match status" value="1"/>
</dbReference>
<dbReference type="Proteomes" id="UP000196158">
    <property type="component" value="Unassembled WGS sequence"/>
</dbReference>
<dbReference type="GO" id="GO:0004869">
    <property type="term" value="F:cysteine-type endopeptidase inhibitor activity"/>
    <property type="evidence" value="ECO:0007669"/>
    <property type="project" value="UniProtKB-KW"/>
</dbReference>
<keyword evidence="9" id="KW-1185">Reference proteome</keyword>
<comment type="similarity">
    <text evidence="6">Belongs to the RFU1 family.</text>
</comment>
<sequence length="224" mass="25966">MLSSVQLAQEAKDYKFNPAIPLRIYLKTCIGILDKAQLSFQTGDNARAFMYYYRYVDLCTNKLSRHPEFLISEKPQSDPDLKLYRQEYLQLIKLEVPAVLRIIEDLKNRIDAEWERHQVSLAKNIARNRVTQVHGSESKREMVALPPSFNEQNFQQSLNFLQNSSMNVSSRVRLSHTTTFSTLESSTDNTQRNNVTERATEETITNSTTLLHYPELPQLSFPTF</sequence>
<evidence type="ECO:0000256" key="5">
    <source>
        <dbReference type="ARBA" id="ARBA00037208"/>
    </source>
</evidence>
<keyword evidence="4" id="KW-0967">Endosome</keyword>
<dbReference type="GO" id="GO:0005768">
    <property type="term" value="C:endosome"/>
    <property type="evidence" value="ECO:0007669"/>
    <property type="project" value="UniProtKB-SubCell"/>
</dbReference>
<protein>
    <recommendedName>
        <fullName evidence="7">Regulator of free ubiquitin chains 1</fullName>
    </recommendedName>
</protein>
<dbReference type="GO" id="GO:0070536">
    <property type="term" value="P:protein K63-linked deubiquitination"/>
    <property type="evidence" value="ECO:0007669"/>
    <property type="project" value="TreeGrafter"/>
</dbReference>
<dbReference type="EMBL" id="FXLY01000002">
    <property type="protein sequence ID" value="SMN18572.1"/>
    <property type="molecule type" value="Genomic_DNA"/>
</dbReference>
<dbReference type="PANTHER" id="PTHR12947">
    <property type="entry name" value="AMSH-LIKE PROTEASE"/>
    <property type="match status" value="1"/>
</dbReference>
<dbReference type="GO" id="GO:0061578">
    <property type="term" value="F:K63-linked deubiquitinase activity"/>
    <property type="evidence" value="ECO:0007669"/>
    <property type="project" value="TreeGrafter"/>
</dbReference>
<gene>
    <name evidence="8" type="ORF">KASA_0Q10769G</name>
</gene>
<evidence type="ECO:0000313" key="9">
    <source>
        <dbReference type="Proteomes" id="UP000196158"/>
    </source>
</evidence>
<name>A0A1X7QYR1_9SACH</name>
<evidence type="ECO:0000256" key="3">
    <source>
        <dbReference type="ARBA" id="ARBA00022704"/>
    </source>
</evidence>
<dbReference type="Gene3D" id="1.20.58.80">
    <property type="entry name" value="Phosphotransferase system, lactose/cellobiose-type IIA subunit"/>
    <property type="match status" value="1"/>
</dbReference>
<evidence type="ECO:0000256" key="6">
    <source>
        <dbReference type="ARBA" id="ARBA00038426"/>
    </source>
</evidence>
<comment type="function">
    <text evidence="5">Inhibitor of the DOA4 deubiquitinase involved in the regulation of protein degradation by the proteasome and maintenance of a normal level of free ubiquitin.</text>
</comment>
<dbReference type="GO" id="GO:0016020">
    <property type="term" value="C:membrane"/>
    <property type="evidence" value="ECO:0007669"/>
    <property type="project" value="TreeGrafter"/>
</dbReference>
<accession>A0A1X7QYR1</accession>
<evidence type="ECO:0000313" key="8">
    <source>
        <dbReference type="EMBL" id="SMN18572.1"/>
    </source>
</evidence>
<comment type="subcellular location">
    <subcellularLocation>
        <location evidence="1">Endosome</location>
    </subcellularLocation>
</comment>
<dbReference type="AlphaFoldDB" id="A0A1X7QYR1"/>
<evidence type="ECO:0000256" key="4">
    <source>
        <dbReference type="ARBA" id="ARBA00022753"/>
    </source>
</evidence>
<evidence type="ECO:0000256" key="7">
    <source>
        <dbReference type="ARBA" id="ARBA00039609"/>
    </source>
</evidence>